<gene>
    <name evidence="2" type="ORF">EXN66_Car001583</name>
</gene>
<organism evidence="2 3">
    <name type="scientific">Channa argus</name>
    <name type="common">Northern snakehead</name>
    <name type="synonym">Ophicephalus argus</name>
    <dbReference type="NCBI Taxonomy" id="215402"/>
    <lineage>
        <taxon>Eukaryota</taxon>
        <taxon>Metazoa</taxon>
        <taxon>Chordata</taxon>
        <taxon>Craniata</taxon>
        <taxon>Vertebrata</taxon>
        <taxon>Euteleostomi</taxon>
        <taxon>Actinopterygii</taxon>
        <taxon>Neopterygii</taxon>
        <taxon>Teleostei</taxon>
        <taxon>Neoteleostei</taxon>
        <taxon>Acanthomorphata</taxon>
        <taxon>Anabantaria</taxon>
        <taxon>Anabantiformes</taxon>
        <taxon>Channoidei</taxon>
        <taxon>Channidae</taxon>
        <taxon>Channa</taxon>
    </lineage>
</organism>
<dbReference type="Proteomes" id="UP000503349">
    <property type="component" value="Chromosome 1"/>
</dbReference>
<keyword evidence="3" id="KW-1185">Reference proteome</keyword>
<evidence type="ECO:0000313" key="3">
    <source>
        <dbReference type="Proteomes" id="UP000503349"/>
    </source>
</evidence>
<evidence type="ECO:0000313" key="2">
    <source>
        <dbReference type="EMBL" id="KAF3708409.1"/>
    </source>
</evidence>
<accession>A0A6G1R1N8</accession>
<reference evidence="2 3" key="1">
    <citation type="submission" date="2019-02" db="EMBL/GenBank/DDBJ databases">
        <title>Opniocepnalus argus genome.</title>
        <authorList>
            <person name="Zhou C."/>
            <person name="Xiao S."/>
        </authorList>
    </citation>
    <scope>NUCLEOTIDE SEQUENCE [LARGE SCALE GENOMIC DNA]</scope>
    <source>
        <strain evidence="2">OARG1902GOOAL</strain>
        <tissue evidence="2">Muscle</tissue>
    </source>
</reference>
<proteinExistence type="predicted"/>
<protein>
    <submittedName>
        <fullName evidence="2">Uncharacterized protein</fullName>
    </submittedName>
</protein>
<evidence type="ECO:0000256" key="1">
    <source>
        <dbReference type="SAM" id="MobiDB-lite"/>
    </source>
</evidence>
<dbReference type="AlphaFoldDB" id="A0A6G1R1N8"/>
<feature type="region of interest" description="Disordered" evidence="1">
    <location>
        <begin position="117"/>
        <end position="161"/>
    </location>
</feature>
<reference evidence="3" key="2">
    <citation type="submission" date="2019-02" db="EMBL/GenBank/DDBJ databases">
        <title>Opniocepnalus argus Var Kimnra genome.</title>
        <authorList>
            <person name="Zhou C."/>
            <person name="Xiao S."/>
        </authorList>
    </citation>
    <scope>NUCLEOTIDE SEQUENCE [LARGE SCALE GENOMIC DNA]</scope>
</reference>
<name>A0A6G1R1N8_CHAAH</name>
<sequence length="161" mass="17580">MMRVKAESQALLLHGPARDDAGPAIQRALWTALAPARGPTSPTRASEHFLPLSFYQQIQSLIKGQGEKRGREERRDREVKRAREIDVRFGGRGREQQTTLYLTGEAAARAGAPVCLLPPRLTPNSTPVPASARPMKSFHGNSPSPESEINNLSTSSEEGNL</sequence>
<feature type="compositionally biased region" description="Polar residues" evidence="1">
    <location>
        <begin position="139"/>
        <end position="161"/>
    </location>
</feature>
<dbReference type="EMBL" id="CM015712">
    <property type="protein sequence ID" value="KAF3708409.1"/>
    <property type="molecule type" value="Genomic_DNA"/>
</dbReference>